<comment type="similarity">
    <text evidence="1">Belongs to the sulfatase family.</text>
</comment>
<dbReference type="Gene3D" id="3.40.720.10">
    <property type="entry name" value="Alkaline Phosphatase, subunit A"/>
    <property type="match status" value="1"/>
</dbReference>
<dbReference type="CDD" id="cd16034">
    <property type="entry name" value="sulfatase_like"/>
    <property type="match status" value="1"/>
</dbReference>
<keyword evidence="5" id="KW-1185">Reference proteome</keyword>
<comment type="caution">
    <text evidence="4">The sequence shown here is derived from an EMBL/GenBank/DDBJ whole genome shotgun (WGS) entry which is preliminary data.</text>
</comment>
<keyword evidence="2" id="KW-0378">Hydrolase</keyword>
<sequence length="488" mass="54803">MDRFKSTRPNLVFIFSDQQSHDMVGAYGLSDVKTPRLDELASRGILFNHAVSNAPVCTPARSMMISGLHPLWNNCFTNDRRLSTELGDSFAEVTKRAGYRNGYVGKWHLYGGDRDRPIPAGPDRHGFDDVFLSNNCHVNYDPDNAFFWDGDRKRLFGKWEAEGQTDQAIEFLEAQSADSPFTLFVSYHPPHNHVGGDADAYSMFDAPAEAKALYDPEELTLRPTVPVNDRTKRMTQGYLAMCSDLDANIGRILDTLEASGLADNTIVVYTSDHGETFGAFNNHWHKSSPEDVSTRVPLIIRLPEGTAAPRTSDLIVGTIDLMPTLLGLMGLDVSNDLHGKDLSQAIVEGHDDAVESAPLFYFTTPWRGVYTHEWTYSVENIDRSDGDEPHPESDIGRTVLVRRMDTLFNRTDDPHQVYNLFGHRAMPGIEDPQAVQARLHDLTLAWLDYFEDPFPDQKELWSYIGADDEAPIARMRASRGRARGPQPR</sequence>
<evidence type="ECO:0000256" key="1">
    <source>
        <dbReference type="ARBA" id="ARBA00008779"/>
    </source>
</evidence>
<protein>
    <submittedName>
        <fullName evidence="4">Sulfatase</fullName>
    </submittedName>
</protein>
<evidence type="ECO:0000259" key="3">
    <source>
        <dbReference type="Pfam" id="PF00884"/>
    </source>
</evidence>
<dbReference type="InterPro" id="IPR000917">
    <property type="entry name" value="Sulfatase_N"/>
</dbReference>
<organism evidence="4 5">
    <name type="scientific">Microbacterium awajiense</name>
    <dbReference type="NCBI Taxonomy" id="415214"/>
    <lineage>
        <taxon>Bacteria</taxon>
        <taxon>Bacillati</taxon>
        <taxon>Actinomycetota</taxon>
        <taxon>Actinomycetes</taxon>
        <taxon>Micrococcales</taxon>
        <taxon>Microbacteriaceae</taxon>
        <taxon>Microbacterium</taxon>
    </lineage>
</organism>
<dbReference type="SUPFAM" id="SSF53649">
    <property type="entry name" value="Alkaline phosphatase-like"/>
    <property type="match status" value="1"/>
</dbReference>
<dbReference type="InterPro" id="IPR017850">
    <property type="entry name" value="Alkaline_phosphatase_core_sf"/>
</dbReference>
<proteinExistence type="inferred from homology"/>
<dbReference type="InterPro" id="IPR050738">
    <property type="entry name" value="Sulfatase"/>
</dbReference>
<feature type="domain" description="Sulfatase N-terminal" evidence="3">
    <location>
        <begin position="9"/>
        <end position="330"/>
    </location>
</feature>
<accession>A0ABP7AT34</accession>
<name>A0ABP7AT34_9MICO</name>
<dbReference type="RefSeq" id="WP_344738970.1">
    <property type="nucleotide sequence ID" value="NZ_BAAAYU010000005.1"/>
</dbReference>
<evidence type="ECO:0000256" key="2">
    <source>
        <dbReference type="ARBA" id="ARBA00022801"/>
    </source>
</evidence>
<dbReference type="PANTHER" id="PTHR42693:SF53">
    <property type="entry name" value="ENDO-4-O-SULFATASE"/>
    <property type="match status" value="1"/>
</dbReference>
<dbReference type="PANTHER" id="PTHR42693">
    <property type="entry name" value="ARYLSULFATASE FAMILY MEMBER"/>
    <property type="match status" value="1"/>
</dbReference>
<dbReference type="Pfam" id="PF00884">
    <property type="entry name" value="Sulfatase"/>
    <property type="match status" value="1"/>
</dbReference>
<dbReference type="Proteomes" id="UP001501697">
    <property type="component" value="Unassembled WGS sequence"/>
</dbReference>
<evidence type="ECO:0000313" key="5">
    <source>
        <dbReference type="Proteomes" id="UP001501697"/>
    </source>
</evidence>
<evidence type="ECO:0000313" key="4">
    <source>
        <dbReference type="EMBL" id="GAA3640025.1"/>
    </source>
</evidence>
<dbReference type="EMBL" id="BAAAYU010000005">
    <property type="protein sequence ID" value="GAA3640025.1"/>
    <property type="molecule type" value="Genomic_DNA"/>
</dbReference>
<gene>
    <name evidence="4" type="ORF">GCM10022200_24470</name>
</gene>
<reference evidence="5" key="1">
    <citation type="journal article" date="2019" name="Int. J. Syst. Evol. Microbiol.">
        <title>The Global Catalogue of Microorganisms (GCM) 10K type strain sequencing project: providing services to taxonomists for standard genome sequencing and annotation.</title>
        <authorList>
            <consortium name="The Broad Institute Genomics Platform"/>
            <consortium name="The Broad Institute Genome Sequencing Center for Infectious Disease"/>
            <person name="Wu L."/>
            <person name="Ma J."/>
        </authorList>
    </citation>
    <scope>NUCLEOTIDE SEQUENCE [LARGE SCALE GENOMIC DNA]</scope>
    <source>
        <strain evidence="5">JCM 16544</strain>
    </source>
</reference>